<gene>
    <name evidence="3" type="ORF">O1G21_01665</name>
</gene>
<feature type="transmembrane region" description="Helical" evidence="2">
    <location>
        <begin position="43"/>
        <end position="64"/>
    </location>
</feature>
<dbReference type="Proteomes" id="UP001212821">
    <property type="component" value="Chromosome"/>
</dbReference>
<feature type="compositionally biased region" description="Polar residues" evidence="1">
    <location>
        <begin position="17"/>
        <end position="32"/>
    </location>
</feature>
<name>A0ABY7PW58_9ACTN</name>
<evidence type="ECO:0000313" key="3">
    <source>
        <dbReference type="EMBL" id="WBP84683.1"/>
    </source>
</evidence>
<organism evidence="3 4">
    <name type="scientific">Kitasatospora cathayae</name>
    <dbReference type="NCBI Taxonomy" id="3004092"/>
    <lineage>
        <taxon>Bacteria</taxon>
        <taxon>Bacillati</taxon>
        <taxon>Actinomycetota</taxon>
        <taxon>Actinomycetes</taxon>
        <taxon>Kitasatosporales</taxon>
        <taxon>Streptomycetaceae</taxon>
        <taxon>Kitasatospora</taxon>
    </lineage>
</organism>
<reference evidence="4" key="1">
    <citation type="submission" date="2022-12" db="EMBL/GenBank/DDBJ databases">
        <authorList>
            <person name="Mo P."/>
        </authorList>
    </citation>
    <scope>NUCLEOTIDE SEQUENCE [LARGE SCALE GENOMIC DNA]</scope>
    <source>
        <strain evidence="4">HUAS 3-15</strain>
    </source>
</reference>
<dbReference type="EMBL" id="CP115450">
    <property type="protein sequence ID" value="WBP84683.1"/>
    <property type="molecule type" value="Genomic_DNA"/>
</dbReference>
<feature type="compositionally biased region" description="Low complexity" evidence="1">
    <location>
        <begin position="125"/>
        <end position="139"/>
    </location>
</feature>
<keyword evidence="4" id="KW-1185">Reference proteome</keyword>
<feature type="compositionally biased region" description="Low complexity" evidence="1">
    <location>
        <begin position="151"/>
        <end position="164"/>
    </location>
</feature>
<evidence type="ECO:0000256" key="2">
    <source>
        <dbReference type="SAM" id="Phobius"/>
    </source>
</evidence>
<protein>
    <recommendedName>
        <fullName evidence="5">DUF1707 domain-containing protein</fullName>
    </recommendedName>
</protein>
<keyword evidence="2" id="KW-0812">Transmembrane</keyword>
<feature type="region of interest" description="Disordered" evidence="1">
    <location>
        <begin position="13"/>
        <end position="36"/>
    </location>
</feature>
<evidence type="ECO:0008006" key="5">
    <source>
        <dbReference type="Google" id="ProtNLM"/>
    </source>
</evidence>
<dbReference type="RefSeq" id="WP_270140088.1">
    <property type="nucleotide sequence ID" value="NZ_CP115450.1"/>
</dbReference>
<proteinExistence type="predicted"/>
<evidence type="ECO:0000256" key="1">
    <source>
        <dbReference type="SAM" id="MobiDB-lite"/>
    </source>
</evidence>
<keyword evidence="2" id="KW-0472">Membrane</keyword>
<accession>A0ABY7PW58</accession>
<feature type="region of interest" description="Disordered" evidence="1">
    <location>
        <begin position="116"/>
        <end position="175"/>
    </location>
</feature>
<evidence type="ECO:0000313" key="4">
    <source>
        <dbReference type="Proteomes" id="UP001212821"/>
    </source>
</evidence>
<sequence length="239" mass="24781">MNAERFEERLMHELKNHVQQRAESPHPDQSATARPRRGVRVRWVPVGLASGLAAAVAGVALTVLPSQPAAAYTLQNDGSDLVKLTIVNPAGKIDLGKLQKDLDRIGVHSRVLAGDPDCATPWGGPDPTASPSPSSSPSTSPNPQPPRGETPRSAPPGSAHPSPGDTSLPADGWDIGGEDGKTVLYIRPGKIPAGKLLMVGFPLAKTDPSHAYGVITAGLLDGSGPDCLPAPPPGTVHFQ</sequence>
<keyword evidence="2" id="KW-1133">Transmembrane helix</keyword>